<evidence type="ECO:0000313" key="4">
    <source>
        <dbReference type="Proteomes" id="UP000269375"/>
    </source>
</evidence>
<accession>A0A3N0VRW5</accession>
<dbReference type="EMBL" id="SOQW01000003">
    <property type="protein sequence ID" value="TDX92069.1"/>
    <property type="molecule type" value="Genomic_DNA"/>
</dbReference>
<keyword evidence="5" id="KW-1185">Reference proteome</keyword>
<evidence type="ECO:0000313" key="5">
    <source>
        <dbReference type="Proteomes" id="UP000295709"/>
    </source>
</evidence>
<dbReference type="Proteomes" id="UP000295709">
    <property type="component" value="Unassembled WGS sequence"/>
</dbReference>
<dbReference type="Pfam" id="PF07484">
    <property type="entry name" value="Collar"/>
    <property type="match status" value="1"/>
</dbReference>
<evidence type="ECO:0000259" key="1">
    <source>
        <dbReference type="Pfam" id="PF07484"/>
    </source>
</evidence>
<dbReference type="InterPro" id="IPR011083">
    <property type="entry name" value="Phage_tail_collar_dom"/>
</dbReference>
<protein>
    <submittedName>
        <fullName evidence="3">Microcystin-dependent protein</fullName>
    </submittedName>
    <submittedName>
        <fullName evidence="2">Phage tail protein</fullName>
    </submittedName>
</protein>
<proteinExistence type="predicted"/>
<dbReference type="Proteomes" id="UP000269375">
    <property type="component" value="Unassembled WGS sequence"/>
</dbReference>
<dbReference type="RefSeq" id="WP_123263590.1">
    <property type="nucleotide sequence ID" value="NZ_RJTX01000004.1"/>
</dbReference>
<dbReference type="Gene3D" id="3.90.1340.10">
    <property type="entry name" value="Phage tail collar domain"/>
    <property type="match status" value="1"/>
</dbReference>
<feature type="domain" description="Phage tail collar" evidence="1">
    <location>
        <begin position="6"/>
        <end position="62"/>
    </location>
</feature>
<dbReference type="SUPFAM" id="SSF88874">
    <property type="entry name" value="Receptor-binding domain of short tail fibre protein gp12"/>
    <property type="match status" value="1"/>
</dbReference>
<evidence type="ECO:0000313" key="2">
    <source>
        <dbReference type="EMBL" id="ROH95556.1"/>
    </source>
</evidence>
<dbReference type="OrthoDB" id="9810174at2"/>
<gene>
    <name evidence="3" type="ORF">BCF50_3211</name>
    <name evidence="2" type="ORF">EGI05_13555</name>
</gene>
<name>A0A3N0VRW5_9FLAO</name>
<dbReference type="AlphaFoldDB" id="A0A3N0VRW5"/>
<comment type="caution">
    <text evidence="2">The sequence shown here is derived from an EMBL/GenBank/DDBJ whole genome shotgun (WGS) entry which is preliminary data.</text>
</comment>
<dbReference type="InterPro" id="IPR037053">
    <property type="entry name" value="Phage_tail_collar_dom_sf"/>
</dbReference>
<reference evidence="3 5" key="2">
    <citation type="submission" date="2019-03" db="EMBL/GenBank/DDBJ databases">
        <title>Genomic Encyclopedia of Archaeal and Bacterial Type Strains, Phase II (KMG-II): from individual species to whole genera.</title>
        <authorList>
            <person name="Goeker M."/>
        </authorList>
    </citation>
    <scope>NUCLEOTIDE SEQUENCE [LARGE SCALE GENOMIC DNA]</scope>
    <source>
        <strain evidence="3 5">DSM 15235</strain>
    </source>
</reference>
<organism evidence="2 4">
    <name type="scientific">Chryseobacterium daecheongense</name>
    <dbReference type="NCBI Taxonomy" id="192389"/>
    <lineage>
        <taxon>Bacteria</taxon>
        <taxon>Pseudomonadati</taxon>
        <taxon>Bacteroidota</taxon>
        <taxon>Flavobacteriia</taxon>
        <taxon>Flavobacteriales</taxon>
        <taxon>Weeksellaceae</taxon>
        <taxon>Chryseobacterium group</taxon>
        <taxon>Chryseobacterium</taxon>
    </lineage>
</organism>
<dbReference type="EMBL" id="RJTX01000004">
    <property type="protein sequence ID" value="ROH95556.1"/>
    <property type="molecule type" value="Genomic_DNA"/>
</dbReference>
<reference evidence="2 4" key="1">
    <citation type="submission" date="2018-11" db="EMBL/GenBank/DDBJ databases">
        <title>Proposal to divide the Flavobacteriaceae and reorganize its genera based on Amino Acid Identity values calculated from whole genome sequences.</title>
        <authorList>
            <person name="Nicholson A.C."/>
            <person name="Gulvik C.A."/>
            <person name="Whitney A.M."/>
            <person name="Humrighouse B.W."/>
            <person name="Bell M."/>
            <person name="Holmes B."/>
            <person name="Steigerwalt A."/>
            <person name="Villarma A."/>
            <person name="Sheth M."/>
            <person name="Batra D."/>
            <person name="Pryor J."/>
            <person name="Bernardet J.-F."/>
            <person name="Hugo C."/>
            <person name="Kampfer P."/>
            <person name="Newman J."/>
            <person name="Mcquiston J.R."/>
        </authorList>
    </citation>
    <scope>NUCLEOTIDE SEQUENCE [LARGE SCALE GENOMIC DNA]</scope>
    <source>
        <strain evidence="2 4">DSM 15235</strain>
    </source>
</reference>
<sequence>MDEIMGVIKSFSGNFAPVNFMFCDGSLLSIAQNSALFSILGTTYGGDGITTFALPNLNGRYPLGVGTNAGENYVLGEQSGNPQKTILSTNLPSMTSQLKVANANATSASPSATSSLAITGTLNGRDFTAIPSYIDNADPSSVTVLNPQSVMFMGQSQPIDNMMPYLGLNYIICVQGIYPSRG</sequence>
<evidence type="ECO:0000313" key="3">
    <source>
        <dbReference type="EMBL" id="TDX92069.1"/>
    </source>
</evidence>